<dbReference type="Pfam" id="PF01979">
    <property type="entry name" value="Amidohydro_1"/>
    <property type="match status" value="1"/>
</dbReference>
<evidence type="ECO:0000313" key="4">
    <source>
        <dbReference type="Proteomes" id="UP000070444"/>
    </source>
</evidence>
<dbReference type="GO" id="GO:0019213">
    <property type="term" value="F:deacetylase activity"/>
    <property type="evidence" value="ECO:0007669"/>
    <property type="project" value="InterPro"/>
</dbReference>
<name>A0A137P3A1_CONC2</name>
<gene>
    <name evidence="3" type="ORF">CONCODRAFT_71422</name>
</gene>
<dbReference type="PIRSF" id="PIRSF039004">
    <property type="entry name" value="ADE_EF_0837"/>
    <property type="match status" value="1"/>
</dbReference>
<evidence type="ECO:0000259" key="2">
    <source>
        <dbReference type="Pfam" id="PF01979"/>
    </source>
</evidence>
<dbReference type="GO" id="GO:0016810">
    <property type="term" value="F:hydrolase activity, acting on carbon-nitrogen (but not peptide) bonds"/>
    <property type="evidence" value="ECO:0007669"/>
    <property type="project" value="InterPro"/>
</dbReference>
<keyword evidence="4" id="KW-1185">Reference proteome</keyword>
<dbReference type="Gene3D" id="3.20.20.140">
    <property type="entry name" value="Metal-dependent hydrolases"/>
    <property type="match status" value="1"/>
</dbReference>
<dbReference type="Gene3D" id="2.30.40.10">
    <property type="entry name" value="Urease, subunit C, domain 1"/>
    <property type="match status" value="1"/>
</dbReference>
<dbReference type="STRING" id="796925.A0A137P3A1"/>
<dbReference type="OMA" id="IGNNPPN"/>
<reference evidence="3 4" key="1">
    <citation type="journal article" date="2015" name="Genome Biol. Evol.">
        <title>Phylogenomic analyses indicate that early fungi evolved digesting cell walls of algal ancestors of land plants.</title>
        <authorList>
            <person name="Chang Y."/>
            <person name="Wang S."/>
            <person name="Sekimoto S."/>
            <person name="Aerts A.L."/>
            <person name="Choi C."/>
            <person name="Clum A."/>
            <person name="LaButti K.M."/>
            <person name="Lindquist E.A."/>
            <person name="Yee Ngan C."/>
            <person name="Ohm R.A."/>
            <person name="Salamov A.A."/>
            <person name="Grigoriev I.V."/>
            <person name="Spatafora J.W."/>
            <person name="Berbee M.L."/>
        </authorList>
    </citation>
    <scope>NUCLEOTIDE SEQUENCE [LARGE SCALE GENOMIC DNA]</scope>
    <source>
        <strain evidence="3 4">NRRL 28638</strain>
    </source>
</reference>
<sequence>MNLPSLIFGLLLSTCQAKIHCSDYPHCNIGLLFEGGTLIDTLTKTSKTQNIYVKDGKINKIFAPGSWTPPSDNLVKFNATDLIITPGLIDLHTHVYYGSTYWGIQSDPHAARSGVTTWNDAGSSGAYTFTGFKHGIARTSAVNVFAFLHIAGTGLTARTGELHNAKEVVDVEVTVATIKNNTDIIKGIKVRMDTDATGPSGIEGIKRAREAADKANVPIMVHIGHGPPYLSDIVPYMKAGDVLTHMFSPFENKILTNDSQILPLAQEMRNKGIIFDVGHGGGSFNYPVAENVTRLGFHPDVISSDLHQVSILGAAQNLPNVLSKFLQMGLKLEDVIHKATVAPANILKVPHLGYLHEGGPADIAVFKLEKGSFEYGDNAQNVRKGNVKLVNLHTFKDGIELERKEAAPPTFWAARDVGLVSGFKP</sequence>
<feature type="signal peptide" evidence="1">
    <location>
        <begin position="1"/>
        <end position="17"/>
    </location>
</feature>
<dbReference type="SUPFAM" id="SSF51556">
    <property type="entry name" value="Metallo-dependent hydrolases"/>
    <property type="match status" value="1"/>
</dbReference>
<protein>
    <submittedName>
        <fullName evidence="3">Amidohydrolase</fullName>
    </submittedName>
</protein>
<dbReference type="PANTHER" id="PTHR42717:SF1">
    <property type="entry name" value="IMIDAZOLONEPROPIONASE AND RELATED AMIDOHYDROLASES"/>
    <property type="match status" value="1"/>
</dbReference>
<dbReference type="InterPro" id="IPR020043">
    <property type="entry name" value="Deacetylase_Atu3266-like"/>
</dbReference>
<dbReference type="Proteomes" id="UP000070444">
    <property type="component" value="Unassembled WGS sequence"/>
</dbReference>
<dbReference type="PANTHER" id="PTHR42717">
    <property type="entry name" value="DIHYDROOROTASE-RELATED"/>
    <property type="match status" value="1"/>
</dbReference>
<feature type="chain" id="PRO_5007294457" evidence="1">
    <location>
        <begin position="18"/>
        <end position="425"/>
    </location>
</feature>
<dbReference type="EMBL" id="KQ964532">
    <property type="protein sequence ID" value="KXN69497.1"/>
    <property type="molecule type" value="Genomic_DNA"/>
</dbReference>
<dbReference type="OrthoDB" id="1924787at2759"/>
<organism evidence="3 4">
    <name type="scientific">Conidiobolus coronatus (strain ATCC 28846 / CBS 209.66 / NRRL 28638)</name>
    <name type="common">Delacroixia coronata</name>
    <dbReference type="NCBI Taxonomy" id="796925"/>
    <lineage>
        <taxon>Eukaryota</taxon>
        <taxon>Fungi</taxon>
        <taxon>Fungi incertae sedis</taxon>
        <taxon>Zoopagomycota</taxon>
        <taxon>Entomophthoromycotina</taxon>
        <taxon>Entomophthoromycetes</taxon>
        <taxon>Entomophthorales</taxon>
        <taxon>Ancylistaceae</taxon>
        <taxon>Conidiobolus</taxon>
    </lineage>
</organism>
<dbReference type="SUPFAM" id="SSF51338">
    <property type="entry name" value="Composite domain of metallo-dependent hydrolases"/>
    <property type="match status" value="1"/>
</dbReference>
<evidence type="ECO:0000313" key="3">
    <source>
        <dbReference type="EMBL" id="KXN69497.1"/>
    </source>
</evidence>
<feature type="domain" description="Amidohydrolase-related" evidence="2">
    <location>
        <begin position="83"/>
        <end position="388"/>
    </location>
</feature>
<dbReference type="InterPro" id="IPR011059">
    <property type="entry name" value="Metal-dep_hydrolase_composite"/>
</dbReference>
<evidence type="ECO:0000256" key="1">
    <source>
        <dbReference type="SAM" id="SignalP"/>
    </source>
</evidence>
<keyword evidence="1" id="KW-0732">Signal</keyword>
<dbReference type="InterPro" id="IPR032466">
    <property type="entry name" value="Metal_Hydrolase"/>
</dbReference>
<keyword evidence="3" id="KW-0378">Hydrolase</keyword>
<dbReference type="AlphaFoldDB" id="A0A137P3A1"/>
<accession>A0A137P3A1</accession>
<proteinExistence type="predicted"/>
<dbReference type="NCBIfam" id="NF006689">
    <property type="entry name" value="PRK09237.1"/>
    <property type="match status" value="1"/>
</dbReference>
<dbReference type="InterPro" id="IPR006680">
    <property type="entry name" value="Amidohydro-rel"/>
</dbReference>